<dbReference type="RefSeq" id="WP_252112898.1">
    <property type="nucleotide sequence ID" value="NZ_JAMSHT010000001.1"/>
</dbReference>
<accession>A0A9X2EFP8</accession>
<evidence type="ECO:0000256" key="1">
    <source>
        <dbReference type="SAM" id="MobiDB-lite"/>
    </source>
</evidence>
<dbReference type="AlphaFoldDB" id="A0A9X2EFP8"/>
<proteinExistence type="predicted"/>
<dbReference type="Pfam" id="PF09476">
    <property type="entry name" value="Pilus_CpaD"/>
    <property type="match status" value="1"/>
</dbReference>
<evidence type="ECO:0000256" key="2">
    <source>
        <dbReference type="SAM" id="SignalP"/>
    </source>
</evidence>
<gene>
    <name evidence="3" type="ORF">NDO55_04715</name>
</gene>
<dbReference type="InterPro" id="IPR019027">
    <property type="entry name" value="Pilus_biogenesis_CpaD-related"/>
</dbReference>
<evidence type="ECO:0000313" key="4">
    <source>
        <dbReference type="Proteomes" id="UP001155128"/>
    </source>
</evidence>
<organism evidence="3 4">
    <name type="scientific">Sphingomicrobium sediminis</name>
    <dbReference type="NCBI Taxonomy" id="2950949"/>
    <lineage>
        <taxon>Bacteria</taxon>
        <taxon>Pseudomonadati</taxon>
        <taxon>Pseudomonadota</taxon>
        <taxon>Alphaproteobacteria</taxon>
        <taxon>Sphingomonadales</taxon>
        <taxon>Sphingomonadaceae</taxon>
        <taxon>Sphingomicrobium</taxon>
    </lineage>
</organism>
<feature type="signal peptide" evidence="2">
    <location>
        <begin position="1"/>
        <end position="19"/>
    </location>
</feature>
<reference evidence="3" key="1">
    <citation type="submission" date="2022-06" db="EMBL/GenBank/DDBJ databases">
        <title>Sphingomicrobium sedimins sp. nov., a marine bacterium isolated from tidal flat.</title>
        <authorList>
            <person name="Kim C.-H."/>
            <person name="Yoo Y."/>
            <person name="Kim J.-J."/>
        </authorList>
    </citation>
    <scope>NUCLEOTIDE SEQUENCE</scope>
    <source>
        <strain evidence="3">GRR-S6-50</strain>
    </source>
</reference>
<name>A0A9X2EFP8_9SPHN</name>
<dbReference type="EMBL" id="JAMSHT010000001">
    <property type="protein sequence ID" value="MCM8557118.1"/>
    <property type="molecule type" value="Genomic_DNA"/>
</dbReference>
<sequence length="215" mass="21706">MTKKLILLCAASAALAGCAGSMYEGRQDAAGLAPVNVPVVSQSVYAYDVAAPGGNLPTSEADRLNAWFASLGLQYGDVVYVDGPLAAAARDDVAGVASRYGLLLSDGAPITAGAVPPGAVRVVVGRAVASVPNCPNFDGRSQPNPQNVAMPGYGCGVNGALAAMVANPNDLVYGRAGTGVTDSRAAARAVQTYREQPQTGRDGLEKVNTQEAGGQ</sequence>
<protein>
    <submittedName>
        <fullName evidence="3">CpaD family pilus assembly protein</fullName>
    </submittedName>
</protein>
<evidence type="ECO:0000313" key="3">
    <source>
        <dbReference type="EMBL" id="MCM8557118.1"/>
    </source>
</evidence>
<feature type="region of interest" description="Disordered" evidence="1">
    <location>
        <begin position="190"/>
        <end position="215"/>
    </location>
</feature>
<comment type="caution">
    <text evidence="3">The sequence shown here is derived from an EMBL/GenBank/DDBJ whole genome shotgun (WGS) entry which is preliminary data.</text>
</comment>
<keyword evidence="4" id="KW-1185">Reference proteome</keyword>
<feature type="chain" id="PRO_5040785459" evidence="2">
    <location>
        <begin position="20"/>
        <end position="215"/>
    </location>
</feature>
<dbReference type="Proteomes" id="UP001155128">
    <property type="component" value="Unassembled WGS sequence"/>
</dbReference>
<keyword evidence="2" id="KW-0732">Signal</keyword>
<dbReference type="PROSITE" id="PS51257">
    <property type="entry name" value="PROKAR_LIPOPROTEIN"/>
    <property type="match status" value="1"/>
</dbReference>